<evidence type="ECO:0000313" key="2">
    <source>
        <dbReference type="Proteomes" id="UP000234498"/>
    </source>
</evidence>
<dbReference type="Proteomes" id="UP000234498">
    <property type="component" value="Unassembled WGS sequence"/>
</dbReference>
<dbReference type="OrthoDB" id="4463407at2"/>
<name>A0A2H1I1N2_BRELN</name>
<dbReference type="AlphaFoldDB" id="A0A2H1I1N2"/>
<reference evidence="2" key="1">
    <citation type="submission" date="2017-03" db="EMBL/GenBank/DDBJ databases">
        <authorList>
            <person name="Monnet C."/>
        </authorList>
    </citation>
    <scope>NUCLEOTIDE SEQUENCE [LARGE SCALE GENOMIC DNA]</scope>
    <source>
        <strain evidence="2">Mu101</strain>
    </source>
</reference>
<protein>
    <submittedName>
        <fullName evidence="1">Uncharacterized protein</fullName>
    </submittedName>
</protein>
<dbReference type="RefSeq" id="WP_101593799.1">
    <property type="nucleotide sequence ID" value="NZ_FXZA01000002.1"/>
</dbReference>
<proteinExistence type="predicted"/>
<accession>A0A2H1I1N2</accession>
<dbReference type="EMBL" id="FXZA01000002">
    <property type="protein sequence ID" value="SMX69063.1"/>
    <property type="molecule type" value="Genomic_DNA"/>
</dbReference>
<evidence type="ECO:0000313" key="1">
    <source>
        <dbReference type="EMBL" id="SMX69063.1"/>
    </source>
</evidence>
<sequence>MLSSKRAGKAAAVLFGVYAASQAYIAVLLRPVGADALRVQTTRDPDELRRIMGAWSPEQCDRYRRHLLPDTLHPLVYASALAAAGVAGHRPDTPRWVRMGVVAAPVLSAGCDLAENALHARFIRHPNRITRRVARISTLLTRTKWVFAFGTAGVLVARTVRNRRR</sequence>
<organism evidence="1 2">
    <name type="scientific">Brevibacterium linens</name>
    <dbReference type="NCBI Taxonomy" id="1703"/>
    <lineage>
        <taxon>Bacteria</taxon>
        <taxon>Bacillati</taxon>
        <taxon>Actinomycetota</taxon>
        <taxon>Actinomycetes</taxon>
        <taxon>Micrococcales</taxon>
        <taxon>Brevibacteriaceae</taxon>
        <taxon>Brevibacterium</taxon>
    </lineage>
</organism>
<gene>
    <name evidence="1" type="ORF">BLIN101_00703</name>
</gene>